<dbReference type="InterPro" id="IPR038441">
    <property type="entry name" value="THAP_Znf_sf"/>
</dbReference>
<keyword evidence="4 12" id="KW-0863">Zinc-finger</keyword>
<protein>
    <submittedName>
        <fullName evidence="15">GD21738</fullName>
    </submittedName>
</protein>
<sequence length="560" mass="65517">MGKRTIISDLDCIYPECKELCKTVSFNLPQEEDLRTAWLRHLKIEEPSSGVGQLCPLHYVILYELSIKSFPEHVSNRFLEENYYSARNNRRVKIVSCAVKGCEMIRPRDKVLLHGLPQRKDILRMWVENGQLEITEPQQQYMLRVCRNHFESRCSFDDRRLQPWSVPTLNLPGNPVHQIPTKEEWQEMTIKLNQEADTIKLEREEEQEEEELPEEEELLEEEVGDCSLLEPIVRMEHIESDEEDSEMQALEVLLEVGHVERMDSYERVDESYTEQAVYQSNGIRNQYNANHCAVEGCEVTVEDVGGTIKLHKFPASSEAARKWMHNTQVDMDEKFWWRYRICSYHFEQECFQSARIKKGAMPTLRLGPKRPDKVYDNEFALQEIEELIVPEDLQFEDSKKPKREVIKLCLPTPAPPRRSNPALLRQWCQALRLTDTQRYRGKHICSVHLPTDRTVSCVICGVENAQLPMLDFPEQRNQRAKWCYNLKIEAIPKWDHSKHICCRHFESHCFLQPGELRPGAIPTLQLNHDDTNIFLSDFATSPTGNRIKDEPLDNDDMLLV</sequence>
<feature type="domain" description="THAP-type" evidence="14">
    <location>
        <begin position="92"/>
        <end position="170"/>
    </location>
</feature>
<comment type="similarity">
    <text evidence="2">Belongs to the THAP1 family.</text>
</comment>
<dbReference type="Gene3D" id="6.20.210.20">
    <property type="entry name" value="THAP domain"/>
    <property type="match status" value="1"/>
</dbReference>
<dbReference type="EMBL" id="CM000361">
    <property type="protein sequence ID" value="EDX05554.1"/>
    <property type="molecule type" value="Genomic_DNA"/>
</dbReference>
<evidence type="ECO:0000256" key="10">
    <source>
        <dbReference type="ARBA" id="ARBA00023242"/>
    </source>
</evidence>
<evidence type="ECO:0000256" key="9">
    <source>
        <dbReference type="ARBA" id="ARBA00023163"/>
    </source>
</evidence>
<evidence type="ECO:0000256" key="8">
    <source>
        <dbReference type="ARBA" id="ARBA00023125"/>
    </source>
</evidence>
<dbReference type="PANTHER" id="PTHR46600">
    <property type="entry name" value="THAP DOMAIN-CONTAINING"/>
    <property type="match status" value="1"/>
</dbReference>
<dbReference type="InterPro" id="IPR006612">
    <property type="entry name" value="THAP_Znf"/>
</dbReference>
<dbReference type="GO" id="GO:0005654">
    <property type="term" value="C:nucleoplasm"/>
    <property type="evidence" value="ECO:0007669"/>
    <property type="project" value="UniProtKB-SubCell"/>
</dbReference>
<dbReference type="GO" id="GO:0008270">
    <property type="term" value="F:zinc ion binding"/>
    <property type="evidence" value="ECO:0007669"/>
    <property type="project" value="UniProtKB-KW"/>
</dbReference>
<keyword evidence="16" id="KW-1185">Reference proteome</keyword>
<dbReference type="Proteomes" id="UP000000304">
    <property type="component" value="Chromosome 2L"/>
</dbReference>
<dbReference type="STRING" id="7240.B4QA24"/>
<dbReference type="OrthoDB" id="7312725at2759"/>
<dbReference type="SMART" id="SM00692">
    <property type="entry name" value="DM3"/>
    <property type="match status" value="3"/>
</dbReference>
<evidence type="ECO:0000256" key="6">
    <source>
        <dbReference type="ARBA" id="ARBA00023015"/>
    </source>
</evidence>
<evidence type="ECO:0000256" key="7">
    <source>
        <dbReference type="ARBA" id="ARBA00023054"/>
    </source>
</evidence>
<accession>B4QA24</accession>
<keyword evidence="3" id="KW-0479">Metal-binding</keyword>
<dbReference type="SUPFAM" id="SSF57716">
    <property type="entry name" value="Glucocorticoid receptor-like (DNA-binding domain)"/>
    <property type="match status" value="3"/>
</dbReference>
<evidence type="ECO:0000256" key="12">
    <source>
        <dbReference type="PROSITE-ProRule" id="PRU00309"/>
    </source>
</evidence>
<evidence type="ECO:0000259" key="14">
    <source>
        <dbReference type="PROSITE" id="PS50950"/>
    </source>
</evidence>
<feature type="coiled-coil region" evidence="13">
    <location>
        <begin position="189"/>
        <end position="222"/>
    </location>
</feature>
<evidence type="ECO:0000313" key="16">
    <source>
        <dbReference type="Proteomes" id="UP000000304"/>
    </source>
</evidence>
<evidence type="ECO:0000256" key="11">
    <source>
        <dbReference type="ARBA" id="ARBA00023306"/>
    </source>
</evidence>
<keyword evidence="8 12" id="KW-0238">DNA-binding</keyword>
<evidence type="ECO:0000256" key="13">
    <source>
        <dbReference type="SAM" id="Coils"/>
    </source>
</evidence>
<dbReference type="HOGENOM" id="CLU_486869_0_0_1"/>
<reference evidence="15 16" key="1">
    <citation type="journal article" date="2007" name="Nature">
        <title>Evolution of genes and genomes on the Drosophila phylogeny.</title>
        <authorList>
            <consortium name="Drosophila 12 Genomes Consortium"/>
            <person name="Clark A.G."/>
            <person name="Eisen M.B."/>
            <person name="Smith D.R."/>
            <person name="Bergman C.M."/>
            <person name="Oliver B."/>
            <person name="Markow T.A."/>
            <person name="Kaufman T.C."/>
            <person name="Kellis M."/>
            <person name="Gelbart W."/>
            <person name="Iyer V.N."/>
            <person name="Pollard D.A."/>
            <person name="Sackton T.B."/>
            <person name="Larracuente A.M."/>
            <person name="Singh N.D."/>
            <person name="Abad J.P."/>
            <person name="Abt D.N."/>
            <person name="Adryan B."/>
            <person name="Aguade M."/>
            <person name="Akashi H."/>
            <person name="Anderson W.W."/>
            <person name="Aquadro C.F."/>
            <person name="Ardell D.H."/>
            <person name="Arguello R."/>
            <person name="Artieri C.G."/>
            <person name="Barbash D.A."/>
            <person name="Barker D."/>
            <person name="Barsanti P."/>
            <person name="Batterham P."/>
            <person name="Batzoglou S."/>
            <person name="Begun D."/>
            <person name="Bhutkar A."/>
            <person name="Blanco E."/>
            <person name="Bosak S.A."/>
            <person name="Bradley R.K."/>
            <person name="Brand A.D."/>
            <person name="Brent M.R."/>
            <person name="Brooks A.N."/>
            <person name="Brown R.H."/>
            <person name="Butlin R.K."/>
            <person name="Caggese C."/>
            <person name="Calvi B.R."/>
            <person name="Bernardo de Carvalho A."/>
            <person name="Caspi A."/>
            <person name="Castrezana S."/>
            <person name="Celniker S.E."/>
            <person name="Chang J.L."/>
            <person name="Chapple C."/>
            <person name="Chatterji S."/>
            <person name="Chinwalla A."/>
            <person name="Civetta A."/>
            <person name="Clifton S.W."/>
            <person name="Comeron J.M."/>
            <person name="Costello J.C."/>
            <person name="Coyne J.A."/>
            <person name="Daub J."/>
            <person name="David R.G."/>
            <person name="Delcher A.L."/>
            <person name="Delehaunty K."/>
            <person name="Do C.B."/>
            <person name="Ebling H."/>
            <person name="Edwards K."/>
            <person name="Eickbush T."/>
            <person name="Evans J.D."/>
            <person name="Filipski A."/>
            <person name="Findeiss S."/>
            <person name="Freyhult E."/>
            <person name="Fulton L."/>
            <person name="Fulton R."/>
            <person name="Garcia A.C."/>
            <person name="Gardiner A."/>
            <person name="Garfield D.A."/>
            <person name="Garvin B.E."/>
            <person name="Gibson G."/>
            <person name="Gilbert D."/>
            <person name="Gnerre S."/>
            <person name="Godfrey J."/>
            <person name="Good R."/>
            <person name="Gotea V."/>
            <person name="Gravely B."/>
            <person name="Greenberg A.J."/>
            <person name="Griffiths-Jones S."/>
            <person name="Gross S."/>
            <person name="Guigo R."/>
            <person name="Gustafson E.A."/>
            <person name="Haerty W."/>
            <person name="Hahn M.W."/>
            <person name="Halligan D.L."/>
            <person name="Halpern A.L."/>
            <person name="Halter G.M."/>
            <person name="Han M.V."/>
            <person name="Heger A."/>
            <person name="Hillier L."/>
            <person name="Hinrichs A.S."/>
            <person name="Holmes I."/>
            <person name="Hoskins R.A."/>
            <person name="Hubisz M.J."/>
            <person name="Hultmark D."/>
            <person name="Huntley M.A."/>
            <person name="Jaffe D.B."/>
            <person name="Jagadeeshan S."/>
            <person name="Jeck W.R."/>
            <person name="Johnson J."/>
            <person name="Jones C.D."/>
            <person name="Jordan W.C."/>
            <person name="Karpen G.H."/>
            <person name="Kataoka E."/>
            <person name="Keightley P.D."/>
            <person name="Kheradpour P."/>
            <person name="Kirkness E.F."/>
            <person name="Koerich L.B."/>
            <person name="Kristiansen K."/>
            <person name="Kudrna D."/>
            <person name="Kulathinal R.J."/>
            <person name="Kumar S."/>
            <person name="Kwok R."/>
            <person name="Lander E."/>
            <person name="Langley C.H."/>
            <person name="Lapoint R."/>
            <person name="Lazzaro B.P."/>
            <person name="Lee S.J."/>
            <person name="Levesque L."/>
            <person name="Li R."/>
            <person name="Lin C.F."/>
            <person name="Lin M.F."/>
            <person name="Lindblad-Toh K."/>
            <person name="Llopart A."/>
            <person name="Long M."/>
            <person name="Low L."/>
            <person name="Lozovsky E."/>
            <person name="Lu J."/>
            <person name="Luo M."/>
            <person name="Machado C.A."/>
            <person name="Makalowski W."/>
            <person name="Marzo M."/>
            <person name="Matsuda M."/>
            <person name="Matzkin L."/>
            <person name="McAllister B."/>
            <person name="McBride C.S."/>
            <person name="McKernan B."/>
            <person name="McKernan K."/>
            <person name="Mendez-Lago M."/>
            <person name="Minx P."/>
            <person name="Mollenhauer M.U."/>
            <person name="Montooth K."/>
            <person name="Mount S.M."/>
            <person name="Mu X."/>
            <person name="Myers E."/>
            <person name="Negre B."/>
            <person name="Newfeld S."/>
            <person name="Nielsen R."/>
            <person name="Noor M.A."/>
            <person name="O'Grady P."/>
            <person name="Pachter L."/>
            <person name="Papaceit M."/>
            <person name="Parisi M.J."/>
            <person name="Parisi M."/>
            <person name="Parts L."/>
            <person name="Pedersen J.S."/>
            <person name="Pesole G."/>
            <person name="Phillippy A.M."/>
            <person name="Ponting C.P."/>
            <person name="Pop M."/>
            <person name="Porcelli D."/>
            <person name="Powell J.R."/>
            <person name="Prohaska S."/>
            <person name="Pruitt K."/>
            <person name="Puig M."/>
            <person name="Quesneville H."/>
            <person name="Ram K.R."/>
            <person name="Rand D."/>
            <person name="Rasmussen M.D."/>
            <person name="Reed L.K."/>
            <person name="Reenan R."/>
            <person name="Reily A."/>
            <person name="Remington K.A."/>
            <person name="Rieger T.T."/>
            <person name="Ritchie M.G."/>
            <person name="Robin C."/>
            <person name="Rogers Y.H."/>
            <person name="Rohde C."/>
            <person name="Rozas J."/>
            <person name="Rubenfield M.J."/>
            <person name="Ruiz A."/>
            <person name="Russo S."/>
            <person name="Salzberg S.L."/>
            <person name="Sanchez-Gracia A."/>
            <person name="Saranga D.J."/>
            <person name="Sato H."/>
            <person name="Schaeffer S.W."/>
            <person name="Schatz M.C."/>
            <person name="Schlenke T."/>
            <person name="Schwartz R."/>
            <person name="Segarra C."/>
            <person name="Singh R.S."/>
            <person name="Sirot L."/>
            <person name="Sirota M."/>
            <person name="Sisneros N.B."/>
            <person name="Smith C.D."/>
            <person name="Smith T.F."/>
            <person name="Spieth J."/>
            <person name="Stage D.E."/>
            <person name="Stark A."/>
            <person name="Stephan W."/>
            <person name="Strausberg R.L."/>
            <person name="Strempel S."/>
            <person name="Sturgill D."/>
            <person name="Sutton G."/>
            <person name="Sutton G.G."/>
            <person name="Tao W."/>
            <person name="Teichmann S."/>
            <person name="Tobari Y.N."/>
            <person name="Tomimura Y."/>
            <person name="Tsolas J.M."/>
            <person name="Valente V.L."/>
            <person name="Venter E."/>
            <person name="Venter J.C."/>
            <person name="Vicario S."/>
            <person name="Vieira F.G."/>
            <person name="Vilella A.J."/>
            <person name="Villasante A."/>
            <person name="Walenz B."/>
            <person name="Wang J."/>
            <person name="Wasserman M."/>
            <person name="Watts T."/>
            <person name="Wilson D."/>
            <person name="Wilson R.K."/>
            <person name="Wing R.A."/>
            <person name="Wolfner M.F."/>
            <person name="Wong A."/>
            <person name="Wong G.K."/>
            <person name="Wu C.I."/>
            <person name="Wu G."/>
            <person name="Yamamoto D."/>
            <person name="Yang H.P."/>
            <person name="Yang S.P."/>
            <person name="Yorke J.A."/>
            <person name="Yoshida K."/>
            <person name="Zdobnov E."/>
            <person name="Zhang P."/>
            <person name="Zhang Y."/>
            <person name="Zimin A.V."/>
            <person name="Baldwin J."/>
            <person name="Abdouelleil A."/>
            <person name="Abdulkadir J."/>
            <person name="Abebe A."/>
            <person name="Abera B."/>
            <person name="Abreu J."/>
            <person name="Acer S.C."/>
            <person name="Aftuck L."/>
            <person name="Alexander A."/>
            <person name="An P."/>
            <person name="Anderson E."/>
            <person name="Anderson S."/>
            <person name="Arachi H."/>
            <person name="Azer M."/>
            <person name="Bachantsang P."/>
            <person name="Barry A."/>
            <person name="Bayul T."/>
            <person name="Berlin A."/>
            <person name="Bessette D."/>
            <person name="Bloom T."/>
            <person name="Blye J."/>
            <person name="Boguslavskiy L."/>
            <person name="Bonnet C."/>
            <person name="Boukhgalter B."/>
            <person name="Bourzgui I."/>
            <person name="Brown A."/>
            <person name="Cahill P."/>
            <person name="Channer S."/>
            <person name="Cheshatsang Y."/>
            <person name="Chuda L."/>
            <person name="Citroen M."/>
            <person name="Collymore A."/>
            <person name="Cooke P."/>
            <person name="Costello M."/>
            <person name="D'Aco K."/>
            <person name="Daza R."/>
            <person name="De Haan G."/>
            <person name="DeGray S."/>
            <person name="DeMaso C."/>
            <person name="Dhargay N."/>
            <person name="Dooley K."/>
            <person name="Dooley E."/>
            <person name="Doricent M."/>
            <person name="Dorje P."/>
            <person name="Dorjee K."/>
            <person name="Dupes A."/>
            <person name="Elong R."/>
            <person name="Falk J."/>
            <person name="Farina A."/>
            <person name="Faro S."/>
            <person name="Ferguson D."/>
            <person name="Fisher S."/>
            <person name="Foley C.D."/>
            <person name="Franke A."/>
            <person name="Friedrich D."/>
            <person name="Gadbois L."/>
            <person name="Gearin G."/>
            <person name="Gearin C.R."/>
            <person name="Giannoukos G."/>
            <person name="Goode T."/>
            <person name="Graham J."/>
            <person name="Grandbois E."/>
            <person name="Grewal S."/>
            <person name="Gyaltsen K."/>
            <person name="Hafez N."/>
            <person name="Hagos B."/>
            <person name="Hall J."/>
            <person name="Henson C."/>
            <person name="Hollinger A."/>
            <person name="Honan T."/>
            <person name="Huard M.D."/>
            <person name="Hughes L."/>
            <person name="Hurhula B."/>
            <person name="Husby M.E."/>
            <person name="Kamat A."/>
            <person name="Kanga B."/>
            <person name="Kashin S."/>
            <person name="Khazanovich D."/>
            <person name="Kisner P."/>
            <person name="Lance K."/>
            <person name="Lara M."/>
            <person name="Lee W."/>
            <person name="Lennon N."/>
            <person name="Letendre F."/>
            <person name="LeVine R."/>
            <person name="Lipovsky A."/>
            <person name="Liu X."/>
            <person name="Liu J."/>
            <person name="Liu S."/>
            <person name="Lokyitsang T."/>
            <person name="Lokyitsang Y."/>
            <person name="Lubonja R."/>
            <person name="Lui A."/>
            <person name="MacDonald P."/>
            <person name="Magnisalis V."/>
            <person name="Maru K."/>
            <person name="Matthews C."/>
            <person name="McCusker W."/>
            <person name="McDonough S."/>
            <person name="Mehta T."/>
            <person name="Meldrim J."/>
            <person name="Meneus L."/>
            <person name="Mihai O."/>
            <person name="Mihalev A."/>
            <person name="Mihova T."/>
            <person name="Mittelman R."/>
            <person name="Mlenga V."/>
            <person name="Montmayeur A."/>
            <person name="Mulrain L."/>
            <person name="Navidi A."/>
            <person name="Naylor J."/>
            <person name="Negash T."/>
            <person name="Nguyen T."/>
            <person name="Nguyen N."/>
            <person name="Nicol R."/>
            <person name="Norbu C."/>
            <person name="Norbu N."/>
            <person name="Novod N."/>
            <person name="O'Neill B."/>
            <person name="Osman S."/>
            <person name="Markiewicz E."/>
            <person name="Oyono O.L."/>
            <person name="Patti C."/>
            <person name="Phunkhang P."/>
            <person name="Pierre F."/>
            <person name="Priest M."/>
            <person name="Raghuraman S."/>
            <person name="Rege F."/>
            <person name="Reyes R."/>
            <person name="Rise C."/>
            <person name="Rogov P."/>
            <person name="Ross K."/>
            <person name="Ryan E."/>
            <person name="Settipalli S."/>
            <person name="Shea T."/>
            <person name="Sherpa N."/>
            <person name="Shi L."/>
            <person name="Shih D."/>
            <person name="Sparrow T."/>
            <person name="Spaulding J."/>
            <person name="Stalker J."/>
            <person name="Stange-Thomann N."/>
            <person name="Stavropoulos S."/>
            <person name="Stone C."/>
            <person name="Strader C."/>
            <person name="Tesfaye S."/>
            <person name="Thomson T."/>
            <person name="Thoulutsang Y."/>
            <person name="Thoulutsang D."/>
            <person name="Topham K."/>
            <person name="Topping I."/>
            <person name="Tsamla T."/>
            <person name="Vassiliev H."/>
            <person name="Vo A."/>
            <person name="Wangchuk T."/>
            <person name="Wangdi T."/>
            <person name="Weiand M."/>
            <person name="Wilkinson J."/>
            <person name="Wilson A."/>
            <person name="Yadav S."/>
            <person name="Young G."/>
            <person name="Yu Q."/>
            <person name="Zembek L."/>
            <person name="Zhong D."/>
            <person name="Zimmer A."/>
            <person name="Zwirko Z."/>
            <person name="Jaffe D.B."/>
            <person name="Alvarez P."/>
            <person name="Brockman W."/>
            <person name="Butler J."/>
            <person name="Chin C."/>
            <person name="Gnerre S."/>
            <person name="Grabherr M."/>
            <person name="Kleber M."/>
            <person name="Mauceli E."/>
            <person name="MacCallum I."/>
        </authorList>
    </citation>
    <scope>NUCLEOTIDE SEQUENCE [LARGE SCALE GENOMIC DNA]</scope>
    <source>
        <strain evidence="16">white501</strain>
    </source>
</reference>
<gene>
    <name evidence="15" type="primary">Dsim\GD21738</name>
    <name evidence="15" type="ORF">Dsim_GD21738</name>
</gene>
<evidence type="ECO:0000256" key="4">
    <source>
        <dbReference type="ARBA" id="ARBA00022771"/>
    </source>
</evidence>
<dbReference type="GO" id="GO:0043565">
    <property type="term" value="F:sequence-specific DNA binding"/>
    <property type="evidence" value="ECO:0007669"/>
    <property type="project" value="InterPro"/>
</dbReference>
<keyword evidence="9" id="KW-0804">Transcription</keyword>
<dbReference type="PROSITE" id="PS50950">
    <property type="entry name" value="ZF_THAP"/>
    <property type="match status" value="3"/>
</dbReference>
<comment type="subcellular location">
    <subcellularLocation>
        <location evidence="1">Nucleus</location>
        <location evidence="1">Nucleoplasm</location>
    </subcellularLocation>
</comment>
<dbReference type="InterPro" id="IPR026516">
    <property type="entry name" value="THAP1/10"/>
</dbReference>
<keyword evidence="7 13" id="KW-0175">Coiled coil</keyword>
<feature type="domain" description="THAP-type" evidence="14">
    <location>
        <begin position="288"/>
        <end position="365"/>
    </location>
</feature>
<evidence type="ECO:0000256" key="1">
    <source>
        <dbReference type="ARBA" id="ARBA00004642"/>
    </source>
</evidence>
<keyword evidence="5" id="KW-0862">Zinc</keyword>
<proteinExistence type="inferred from homology"/>
<dbReference type="AlphaFoldDB" id="B4QA24"/>
<evidence type="ECO:0000256" key="3">
    <source>
        <dbReference type="ARBA" id="ARBA00022723"/>
    </source>
</evidence>
<feature type="domain" description="THAP-type" evidence="14">
    <location>
        <begin position="449"/>
        <end position="525"/>
    </location>
</feature>
<organism evidence="15 16">
    <name type="scientific">Drosophila simulans</name>
    <name type="common">Fruit fly</name>
    <dbReference type="NCBI Taxonomy" id="7240"/>
    <lineage>
        <taxon>Eukaryota</taxon>
        <taxon>Metazoa</taxon>
        <taxon>Ecdysozoa</taxon>
        <taxon>Arthropoda</taxon>
        <taxon>Hexapoda</taxon>
        <taxon>Insecta</taxon>
        <taxon>Pterygota</taxon>
        <taxon>Neoptera</taxon>
        <taxon>Endopterygota</taxon>
        <taxon>Diptera</taxon>
        <taxon>Brachycera</taxon>
        <taxon>Muscomorpha</taxon>
        <taxon>Ephydroidea</taxon>
        <taxon>Drosophilidae</taxon>
        <taxon>Drosophila</taxon>
        <taxon>Sophophora</taxon>
    </lineage>
</organism>
<evidence type="ECO:0000313" key="15">
    <source>
        <dbReference type="EMBL" id="EDX05554.1"/>
    </source>
</evidence>
<keyword evidence="10" id="KW-0539">Nucleus</keyword>
<dbReference type="Pfam" id="PF05485">
    <property type="entry name" value="THAP"/>
    <property type="match status" value="3"/>
</dbReference>
<evidence type="ECO:0000256" key="2">
    <source>
        <dbReference type="ARBA" id="ARBA00006177"/>
    </source>
</evidence>
<keyword evidence="6" id="KW-0805">Transcription regulation</keyword>
<keyword evidence="11" id="KW-0131">Cell cycle</keyword>
<dbReference type="SMART" id="SM00980">
    <property type="entry name" value="THAP"/>
    <property type="match status" value="3"/>
</dbReference>
<dbReference type="PhylomeDB" id="B4QA24"/>
<name>B4QA24_DROSI</name>
<evidence type="ECO:0000256" key="5">
    <source>
        <dbReference type="ARBA" id="ARBA00022833"/>
    </source>
</evidence>
<dbReference type="PANTHER" id="PTHR46600:SF1">
    <property type="entry name" value="THAP DOMAIN-CONTAINING PROTEIN 1"/>
    <property type="match status" value="1"/>
</dbReference>